<evidence type="ECO:0000313" key="2">
    <source>
        <dbReference type="EMBL" id="EDO64287.1"/>
    </source>
</evidence>
<dbReference type="HOGENOM" id="CLU_2747255_0_0_1"/>
<evidence type="ECO:0000256" key="1">
    <source>
        <dbReference type="SAM" id="MobiDB-lite"/>
    </source>
</evidence>
<protein>
    <submittedName>
        <fullName evidence="2">AGAP010705-PA</fullName>
    </submittedName>
</protein>
<name>A7USM2_ANOGA</name>
<proteinExistence type="predicted"/>
<organism evidence="2">
    <name type="scientific">Anopheles gambiae</name>
    <name type="common">African malaria mosquito</name>
    <dbReference type="NCBI Taxonomy" id="7165"/>
    <lineage>
        <taxon>Eukaryota</taxon>
        <taxon>Metazoa</taxon>
        <taxon>Ecdysozoa</taxon>
        <taxon>Arthropoda</taxon>
        <taxon>Hexapoda</taxon>
        <taxon>Insecta</taxon>
        <taxon>Pterygota</taxon>
        <taxon>Neoptera</taxon>
        <taxon>Endopterygota</taxon>
        <taxon>Diptera</taxon>
        <taxon>Nematocera</taxon>
        <taxon>Culicoidea</taxon>
        <taxon>Culicidae</taxon>
        <taxon>Anophelinae</taxon>
        <taxon>Anopheles</taxon>
    </lineage>
</organism>
<dbReference type="AlphaFoldDB" id="A7USM2"/>
<accession>A7USM2</accession>
<comment type="caution">
    <text evidence="2">The sequence shown here is derived from an EMBL/GenBank/DDBJ whole genome shotgun (WGS) entry which is preliminary data.</text>
</comment>
<gene>
    <name evidence="2" type="ORF">AgaP_AGAP010705</name>
</gene>
<dbReference type="PaxDb" id="7165-AGAP010705-PA"/>
<feature type="compositionally biased region" description="Low complexity" evidence="1">
    <location>
        <begin position="1"/>
        <end position="13"/>
    </location>
</feature>
<reference evidence="2" key="5">
    <citation type="submission" date="2011-05" db="EMBL/GenBank/DDBJ databases">
        <authorList>
            <consortium name="VectorBase"/>
        </authorList>
    </citation>
    <scope>NUCLEOTIDE SEQUENCE</scope>
    <source>
        <strain evidence="2">PEST</strain>
    </source>
</reference>
<reference evidence="2" key="1">
    <citation type="journal article" date="2002" name="Science">
        <title>The genome sequence of the malaria mosquito Anopheles gambiae.</title>
        <authorList>
            <person name="Holt R.A."/>
            <person name="Subramanian G.M."/>
            <person name="Halpern A."/>
            <person name="Sutton G.G."/>
            <person name="Charlab R."/>
            <person name="Nusskern D.R."/>
            <person name="Wincker P."/>
            <person name="Clark A.G."/>
            <person name="Ribeiro J.M."/>
            <person name="Wides R."/>
            <person name="Salzberg S.L."/>
            <person name="Loftus B."/>
            <person name="Yandell M."/>
            <person name="Majoros W.H."/>
            <person name="Rusch D.B."/>
            <person name="Lai Z."/>
            <person name="Kraft C.L."/>
            <person name="Abril J.F."/>
            <person name="Anthouard V."/>
            <person name="Arensburger P."/>
            <person name="Atkinson P.W."/>
            <person name="Baden H."/>
            <person name="de Berardinis V."/>
            <person name="Baldwin D."/>
            <person name="Benes V."/>
            <person name="Biedler J."/>
            <person name="Blass C."/>
            <person name="Bolanos R."/>
            <person name="Boscus D."/>
            <person name="Barnstead M."/>
            <person name="Cai S."/>
            <person name="Center A."/>
            <person name="Chaturverdi K."/>
            <person name="Christophides G.K."/>
            <person name="Chrystal M.A."/>
            <person name="Clamp M."/>
            <person name="Cravchik A."/>
            <person name="Curwen V."/>
            <person name="Dana A."/>
            <person name="Delcher A."/>
            <person name="Dew I."/>
            <person name="Evans C.A."/>
            <person name="Flanigan M."/>
            <person name="Grundschober-Freimoser A."/>
            <person name="Friedli L."/>
            <person name="Gu Z."/>
            <person name="Guan P."/>
            <person name="Guigo R."/>
            <person name="Hillenmeyer M.E."/>
            <person name="Hladun S.L."/>
            <person name="Hogan J.R."/>
            <person name="Hong Y.S."/>
            <person name="Hoover J."/>
            <person name="Jaillon O."/>
            <person name="Ke Z."/>
            <person name="Kodira C."/>
            <person name="Kokoza E."/>
            <person name="Koutsos A."/>
            <person name="Letunic I."/>
            <person name="Levitsky A."/>
            <person name="Liang Y."/>
            <person name="Lin J.J."/>
            <person name="Lobo N.F."/>
            <person name="Lopez J.R."/>
            <person name="Malek J.A."/>
            <person name="McIntosh T.C."/>
            <person name="Meister S."/>
            <person name="Miller J."/>
            <person name="Mobarry C."/>
            <person name="Mongin E."/>
            <person name="Murphy S.D."/>
            <person name="O'Brochta D.A."/>
            <person name="Pfannkoch C."/>
            <person name="Qi R."/>
            <person name="Regier M.A."/>
            <person name="Remington K."/>
            <person name="Shao H."/>
            <person name="Sharakhova M.V."/>
            <person name="Sitter C.D."/>
            <person name="Shetty J."/>
            <person name="Smith T.J."/>
            <person name="Strong R."/>
            <person name="Sun J."/>
            <person name="Thomasova D."/>
            <person name="Ton L.Q."/>
            <person name="Topalis P."/>
            <person name="Tu Z."/>
            <person name="Unger M.F."/>
            <person name="Walenz B."/>
            <person name="Wang A."/>
            <person name="Wang J."/>
            <person name="Wang M."/>
            <person name="Wang X."/>
            <person name="Woodford K.J."/>
            <person name="Wortman J.R."/>
            <person name="Wu M."/>
            <person name="Yao A."/>
            <person name="Zdobnov E.M."/>
            <person name="Zhang H."/>
            <person name="Zhao Q."/>
            <person name="Zhao S."/>
            <person name="Zhu S.C."/>
            <person name="Zhimulev I."/>
            <person name="Coluzzi M."/>
            <person name="della Torre A."/>
            <person name="Roth C.W."/>
            <person name="Louis C."/>
            <person name="Kalush F."/>
            <person name="Mural R.J."/>
            <person name="Myers E.W."/>
            <person name="Adams M.D."/>
            <person name="Smith H.O."/>
            <person name="Broder S."/>
            <person name="Gardner M.J."/>
            <person name="Fraser C.M."/>
            <person name="Birney E."/>
            <person name="Bork P."/>
            <person name="Brey P.T."/>
            <person name="Venter J.C."/>
            <person name="Weissenbach J."/>
            <person name="Kafatos F.C."/>
            <person name="Collins F.H."/>
            <person name="Hoffman S.L."/>
        </authorList>
    </citation>
    <scope>NUCLEOTIDE SEQUENCE [LARGE SCALE GENOMIC DNA]</scope>
    <source>
        <strain evidence="2">PEST</strain>
    </source>
</reference>
<reference evidence="2" key="2">
    <citation type="submission" date="2002-03" db="EMBL/GenBank/DDBJ databases">
        <authorList>
            <consortium name="The Anopheles Genome Sequencing Consortium"/>
        </authorList>
    </citation>
    <scope>NUCLEOTIDE SEQUENCE</scope>
    <source>
        <strain evidence="2">PEST</strain>
    </source>
</reference>
<dbReference type="EMBL" id="AAAB01008848">
    <property type="protein sequence ID" value="EDO64287.1"/>
    <property type="molecule type" value="Genomic_DNA"/>
</dbReference>
<feature type="region of interest" description="Disordered" evidence="1">
    <location>
        <begin position="1"/>
        <end position="43"/>
    </location>
</feature>
<feature type="non-terminal residue" evidence="2">
    <location>
        <position position="1"/>
    </location>
</feature>
<reference evidence="2" key="3">
    <citation type="journal article" date="2004" name="Trends Parasitol.">
        <title>The Anopheles gambiae genome: an update.</title>
        <authorList>
            <person name="Mongin E."/>
            <person name="Louis C."/>
            <person name="Holt R.A."/>
            <person name="Birney E."/>
            <person name="Collins F.H."/>
        </authorList>
    </citation>
    <scope>NUCLEOTIDE SEQUENCE</scope>
    <source>
        <strain evidence="2">PEST</strain>
    </source>
</reference>
<reference evidence="2" key="4">
    <citation type="journal article" date="2007" name="Genome Biol.">
        <title>Update of the Anopheles gambiae PEST genome assembly.</title>
        <authorList>
            <person name="Sharakhova M.V."/>
            <person name="Hammond M.P."/>
            <person name="Lobo N.F."/>
            <person name="Krzywinski J."/>
            <person name="Unger M.F."/>
            <person name="Hillenmeyer M.E."/>
            <person name="Bruggner R.V."/>
            <person name="Birney E."/>
            <person name="Collins F.H."/>
        </authorList>
    </citation>
    <scope>NUCLEOTIDE SEQUENCE</scope>
    <source>
        <strain evidence="2">PEST</strain>
    </source>
</reference>
<sequence>PHHQQQQQPQQPQNNLNISRRSASAEPVHGQEEVNGDDGLYGRNIHETEQEISFVTFTSKNITLEALRTSL</sequence>